<evidence type="ECO:0000256" key="4">
    <source>
        <dbReference type="ARBA" id="ARBA00023268"/>
    </source>
</evidence>
<evidence type="ECO:0000313" key="9">
    <source>
        <dbReference type="EMBL" id="MFC4127912.1"/>
    </source>
</evidence>
<evidence type="ECO:0000256" key="3">
    <source>
        <dbReference type="ARBA" id="ARBA00022679"/>
    </source>
</evidence>
<dbReference type="SMART" id="SM01294">
    <property type="entry name" value="PKS_PP_betabranch"/>
    <property type="match status" value="1"/>
</dbReference>
<evidence type="ECO:0000256" key="5">
    <source>
        <dbReference type="PROSITE-ProRule" id="PRU01363"/>
    </source>
</evidence>
<keyword evidence="3 9" id="KW-0808">Transferase</keyword>
<feature type="domain" description="Ketosynthase family 3 (KS3)" evidence="7">
    <location>
        <begin position="9"/>
        <end position="437"/>
    </location>
</feature>
<dbReference type="SUPFAM" id="SSF55048">
    <property type="entry name" value="Probable ACP-binding domain of malonyl-CoA ACP transacylase"/>
    <property type="match status" value="1"/>
</dbReference>
<dbReference type="InterPro" id="IPR016039">
    <property type="entry name" value="Thiolase-like"/>
</dbReference>
<keyword evidence="2" id="KW-0597">Phosphoprotein</keyword>
<dbReference type="SMART" id="SM00826">
    <property type="entry name" value="PKS_DH"/>
    <property type="match status" value="1"/>
</dbReference>
<dbReference type="CDD" id="cd08955">
    <property type="entry name" value="KR_2_FAS_SDR_x"/>
    <property type="match status" value="1"/>
</dbReference>
<dbReference type="Gene3D" id="3.40.50.720">
    <property type="entry name" value="NAD(P)-binding Rossmann-like Domain"/>
    <property type="match status" value="1"/>
</dbReference>
<dbReference type="SUPFAM" id="SSF47336">
    <property type="entry name" value="ACP-like"/>
    <property type="match status" value="1"/>
</dbReference>
<keyword evidence="9" id="KW-0436">Ligase</keyword>
<keyword evidence="10" id="KW-1185">Reference proteome</keyword>
<dbReference type="InterPro" id="IPR020807">
    <property type="entry name" value="PKS_DH"/>
</dbReference>
<evidence type="ECO:0000259" key="6">
    <source>
        <dbReference type="PROSITE" id="PS50075"/>
    </source>
</evidence>
<dbReference type="InterPro" id="IPR057326">
    <property type="entry name" value="KR_dom"/>
</dbReference>
<dbReference type="Pfam" id="PF02801">
    <property type="entry name" value="Ketoacyl-synt_C"/>
    <property type="match status" value="1"/>
</dbReference>
<dbReference type="InterPro" id="IPR020841">
    <property type="entry name" value="PKS_Beta-ketoAc_synthase_dom"/>
</dbReference>
<organism evidence="9 10">
    <name type="scientific">Nocardia rhizosphaerae</name>
    <dbReference type="NCBI Taxonomy" id="1691571"/>
    <lineage>
        <taxon>Bacteria</taxon>
        <taxon>Bacillati</taxon>
        <taxon>Actinomycetota</taxon>
        <taxon>Actinomycetes</taxon>
        <taxon>Mycobacteriales</taxon>
        <taxon>Nocardiaceae</taxon>
        <taxon>Nocardia</taxon>
    </lineage>
</organism>
<dbReference type="Pfam" id="PF21089">
    <property type="entry name" value="PKS_DH_N"/>
    <property type="match status" value="1"/>
</dbReference>
<dbReference type="InterPro" id="IPR050091">
    <property type="entry name" value="PKS_NRPS_Biosynth_Enz"/>
</dbReference>
<dbReference type="GO" id="GO:0016746">
    <property type="term" value="F:acyltransferase activity"/>
    <property type="evidence" value="ECO:0007669"/>
    <property type="project" value="UniProtKB-KW"/>
</dbReference>
<dbReference type="Pfam" id="PF16197">
    <property type="entry name" value="KAsynt_C_assoc"/>
    <property type="match status" value="1"/>
</dbReference>
<keyword evidence="9" id="KW-0012">Acyltransferase</keyword>
<dbReference type="SUPFAM" id="SSF53901">
    <property type="entry name" value="Thiolase-like"/>
    <property type="match status" value="1"/>
</dbReference>
<evidence type="ECO:0000256" key="1">
    <source>
        <dbReference type="ARBA" id="ARBA00022450"/>
    </source>
</evidence>
<evidence type="ECO:0000256" key="2">
    <source>
        <dbReference type="ARBA" id="ARBA00022553"/>
    </source>
</evidence>
<dbReference type="Pfam" id="PF00109">
    <property type="entry name" value="ketoacyl-synt"/>
    <property type="match status" value="1"/>
</dbReference>
<evidence type="ECO:0000259" key="8">
    <source>
        <dbReference type="PROSITE" id="PS52019"/>
    </source>
</evidence>
<dbReference type="Gene3D" id="3.40.366.10">
    <property type="entry name" value="Malonyl-Coenzyme A Acyl Carrier Protein, domain 2"/>
    <property type="match status" value="1"/>
</dbReference>
<dbReference type="SMART" id="SM00825">
    <property type="entry name" value="PKS_KS"/>
    <property type="match status" value="1"/>
</dbReference>
<protein>
    <submittedName>
        <fullName evidence="9">Type I polyketide synthase</fullName>
        <ecNumber evidence="9">2.3.1.-</ecNumber>
        <ecNumber evidence="9">6.4.-.-</ecNumber>
    </submittedName>
</protein>
<dbReference type="Gene3D" id="3.10.129.110">
    <property type="entry name" value="Polyketide synthase dehydratase"/>
    <property type="match status" value="1"/>
</dbReference>
<dbReference type="InterPro" id="IPR036291">
    <property type="entry name" value="NAD(P)-bd_dom_sf"/>
</dbReference>
<feature type="region of interest" description="C-terminal hotdog fold" evidence="5">
    <location>
        <begin position="1038"/>
        <end position="1179"/>
    </location>
</feature>
<dbReference type="SMART" id="SM00827">
    <property type="entry name" value="PKS_AT"/>
    <property type="match status" value="1"/>
</dbReference>
<dbReference type="Pfam" id="PF14765">
    <property type="entry name" value="PS-DH"/>
    <property type="match status" value="1"/>
</dbReference>
<dbReference type="SMART" id="SM00822">
    <property type="entry name" value="PKS_KR"/>
    <property type="match status" value="1"/>
</dbReference>
<dbReference type="CDD" id="cd00833">
    <property type="entry name" value="PKS"/>
    <property type="match status" value="1"/>
</dbReference>
<dbReference type="Pfam" id="PF00550">
    <property type="entry name" value="PP-binding"/>
    <property type="match status" value="1"/>
</dbReference>
<dbReference type="PANTHER" id="PTHR43775:SF37">
    <property type="entry name" value="SI:DKEY-61P9.11"/>
    <property type="match status" value="1"/>
</dbReference>
<dbReference type="InterPro" id="IPR016036">
    <property type="entry name" value="Malonyl_transacylase_ACP-bd"/>
</dbReference>
<dbReference type="SUPFAM" id="SSF51735">
    <property type="entry name" value="NAD(P)-binding Rossmann-fold domains"/>
    <property type="match status" value="2"/>
</dbReference>
<dbReference type="PROSITE" id="PS52004">
    <property type="entry name" value="KS3_2"/>
    <property type="match status" value="1"/>
</dbReference>
<dbReference type="PROSITE" id="PS52019">
    <property type="entry name" value="PKS_MFAS_DH"/>
    <property type="match status" value="1"/>
</dbReference>
<dbReference type="InterPro" id="IPR049900">
    <property type="entry name" value="PKS_mFAS_DH"/>
</dbReference>
<comment type="caution">
    <text evidence="9">The sequence shown here is derived from an EMBL/GenBank/DDBJ whole genome shotgun (WGS) entry which is preliminary data.</text>
</comment>
<dbReference type="EC" id="2.3.1.-" evidence="9"/>
<dbReference type="PANTHER" id="PTHR43775">
    <property type="entry name" value="FATTY ACID SYNTHASE"/>
    <property type="match status" value="1"/>
</dbReference>
<gene>
    <name evidence="9" type="ORF">ACFOW8_23585</name>
</gene>
<evidence type="ECO:0000313" key="10">
    <source>
        <dbReference type="Proteomes" id="UP001595767"/>
    </source>
</evidence>
<dbReference type="InterPro" id="IPR049552">
    <property type="entry name" value="PKS_DH_N"/>
</dbReference>
<dbReference type="GO" id="GO:0016874">
    <property type="term" value="F:ligase activity"/>
    <property type="evidence" value="ECO:0007669"/>
    <property type="project" value="UniProtKB-KW"/>
</dbReference>
<dbReference type="SUPFAM" id="SSF52151">
    <property type="entry name" value="FabD/lysophospholipase-like"/>
    <property type="match status" value="1"/>
</dbReference>
<dbReference type="Pfam" id="PF00698">
    <property type="entry name" value="Acyl_transf_1"/>
    <property type="match status" value="1"/>
</dbReference>
<proteinExistence type="predicted"/>
<dbReference type="InterPro" id="IPR014043">
    <property type="entry name" value="Acyl_transferase_dom"/>
</dbReference>
<dbReference type="EC" id="6.4.-.-" evidence="9"/>
<dbReference type="InterPro" id="IPR001227">
    <property type="entry name" value="Ac_transferase_dom_sf"/>
</dbReference>
<dbReference type="Gene3D" id="3.30.70.3290">
    <property type="match status" value="1"/>
</dbReference>
<dbReference type="InterPro" id="IPR014031">
    <property type="entry name" value="Ketoacyl_synth_C"/>
</dbReference>
<name>A0ABV8LAN1_9NOCA</name>
<dbReference type="RefSeq" id="WP_378553633.1">
    <property type="nucleotide sequence ID" value="NZ_JBHSBA010000015.1"/>
</dbReference>
<dbReference type="InterPro" id="IPR032821">
    <property type="entry name" value="PKS_assoc"/>
</dbReference>
<dbReference type="InterPro" id="IPR016035">
    <property type="entry name" value="Acyl_Trfase/lysoPLipase"/>
</dbReference>
<dbReference type="InterPro" id="IPR049551">
    <property type="entry name" value="PKS_DH_C"/>
</dbReference>
<dbReference type="InterPro" id="IPR042104">
    <property type="entry name" value="PKS_dehydratase_sf"/>
</dbReference>
<keyword evidence="4" id="KW-0511">Multifunctional enzyme</keyword>
<dbReference type="InterPro" id="IPR013968">
    <property type="entry name" value="PKS_KR"/>
</dbReference>
<feature type="region of interest" description="N-terminal hotdog fold" evidence="5">
    <location>
        <begin position="904"/>
        <end position="1025"/>
    </location>
</feature>
<feature type="active site" description="Proton donor; for dehydratase activity" evidence="5">
    <location>
        <position position="1097"/>
    </location>
</feature>
<dbReference type="InterPro" id="IPR009081">
    <property type="entry name" value="PP-bd_ACP"/>
</dbReference>
<dbReference type="InterPro" id="IPR014030">
    <property type="entry name" value="Ketoacyl_synth_N"/>
</dbReference>
<accession>A0ABV8LAN1</accession>
<dbReference type="Proteomes" id="UP001595767">
    <property type="component" value="Unassembled WGS sequence"/>
</dbReference>
<dbReference type="InterPro" id="IPR036736">
    <property type="entry name" value="ACP-like_sf"/>
</dbReference>
<feature type="active site" description="Proton acceptor; for dehydratase activity" evidence="5">
    <location>
        <position position="933"/>
    </location>
</feature>
<feature type="domain" description="Carrier" evidence="6">
    <location>
        <begin position="1708"/>
        <end position="1782"/>
    </location>
</feature>
<keyword evidence="1" id="KW-0596">Phosphopantetheine</keyword>
<reference evidence="10" key="1">
    <citation type="journal article" date="2019" name="Int. J. Syst. Evol. Microbiol.">
        <title>The Global Catalogue of Microorganisms (GCM) 10K type strain sequencing project: providing services to taxonomists for standard genome sequencing and annotation.</title>
        <authorList>
            <consortium name="The Broad Institute Genomics Platform"/>
            <consortium name="The Broad Institute Genome Sequencing Center for Infectious Disease"/>
            <person name="Wu L."/>
            <person name="Ma J."/>
        </authorList>
    </citation>
    <scope>NUCLEOTIDE SEQUENCE [LARGE SCALE GENOMIC DNA]</scope>
    <source>
        <strain evidence="10">CGMCC 4.7204</strain>
    </source>
</reference>
<dbReference type="EMBL" id="JBHSBA010000015">
    <property type="protein sequence ID" value="MFC4127912.1"/>
    <property type="molecule type" value="Genomic_DNA"/>
</dbReference>
<dbReference type="PROSITE" id="PS50075">
    <property type="entry name" value="CARRIER"/>
    <property type="match status" value="1"/>
</dbReference>
<sequence>MTDLPLDAPEPLAIVGIGCHFPGGAVDPTTYWELLCAGVDATGEVPTDRWDVGKFYDPDPVKLGKTTTFRGGFLDRVDQFDPQFFGISPREAVWLDPQQRLLLRTAWEALEDAGEPAERLAGTDTGVFMAGFTLDYQLLQNYGVQSRYELQAHSATGMMMTMLANRVSHAFDLRGPSLTVDTACSGSLVALHLAAQSIWNGECATALVGGANVMLAPDMYIAESKGGFLAPDGRCKAFDISANGYARGEGAGVVVLKPLSRAIADANPIYATVVGSGVSQDGHTSGITVPSGRAQESAMRQAYARAGVRPGQVQYVEAHGTGTPVGDPIEAGAIGAVLSGERDSSEPLVIGSAKTNLGHLEAAAGIAGLIKAALALRHRTIPANLHLHEPNPAIDFAGMNMRVQTELGPWPVTSGVRHAGVNSFGFGGTNAHVVLREAPEPLPAPNEEGSGRRHQVIPLSARSSAALIDTARALREFLTGADVRLADVSHTSALRRSHHDHRTLVVAEDTAEALARLDRFIADPDPDGPLAAKAVAAPERKLAFVCSGMGPQWWAMGHELLRTQPVFRAVVERCDTELARYTGWSLLERMLADEHSSLMAETELAQPANFAIQLGLAELLKSWGVEPDAIVGHSAGEAAAQYLAGVLSFEDAVKVTYYRSALQQRASGQGRMLAVDLTEEATNRGVADAGPLVSVAAVNSTSAVTLSGDEQVLGEMARQLADFGVFHRFLNVRVPYHSHYMDPLRPDLELGLRDLDTARARVPLYSTVTGTRIDGRDVNAGYWWQNVRATVLFAAAVRQMIADGYTHFVELSPHPVLAGSVTELLAEADKTGFVAPTLRRKESENTTLLGAVGTVYRHGHQVEWSALTDPDAAFVRLPNYQWQLETYWNESIEATEDRHYRQSHPLLGQRLNAADQVWERELSVATLSYLDDHRVQNSVVLPGAAYLEMAVAAADLAYGAGTYSVTGIELRKALVLGAVADARLRTTLDLDDGSVVFASFLATPNGGREWTVHATARLTKDRADVAHHDLAAVRARCAEHLTAADFTERTTAMGFEYGPAFRCVTAVEAGPGVAIGRITVPESLDLSGYHCHPSLVDAAFQLTLAAADRDGEPVPYLPVGIDRVTFVAPPTEDMRAVVEVTSADAADICGDIALCAADGRTLVEIKGFRARSLAAATGLGVDQIDRTLYEIGWTPQPLTDTASGEPGRWLIFTDASGVGERLARRVRDAGGAATLVRAGTVRDVLAEDGAFVIAAADRAHYETVLAELPEIDQVVHLWSLDAVFAENDAVAALAAAQDTGVHSVTALMQALAASESQRPRVWLGTRGAQAVAGHPRAIAVEQAPLWGLGRVIGHQEFASAWGGLIDLDASAPIDEQAVSLFAEITAGDVEDQIAFRDGTRFLARLVQSDTLTHPFPVRLRADGGYLVTGGLGALGLLVAGYLVEQGAEDLILLGRTPMPAREEWEALDPADPRAATVTALLALEAKGARLSIAAVDIADEHRVREWYADYRAQGKPIRGVVHTAGLVSDELLVRMSRETFDRVLAPKLLGGWLVHRVFADEPLDFLVYFGSTGSTIAQPGQGNYAAGNAFLDALAAHRTAAGLPAMTIGWGPWSIGMVDELDLEQVYADQGIGLITPRAGVAVLGRLLYQRAAHVVAVTADWATVRAVAGNLPPLFAQLGTAADAGSAGIDGSLLDTLAALPAPQRPTALARTLHQVTATVLGLGVADFGEDDPLSSLGVDSMMAIQIKRRLDPALSIDLPVLELLEGSTITSLTQRVLGLVSFGDTTTEADTPAAPSSPAAGPDDELAALLAQVPADELERLIAELADESPKESSR</sequence>
<dbReference type="Pfam" id="PF08659">
    <property type="entry name" value="KR"/>
    <property type="match status" value="1"/>
</dbReference>
<feature type="domain" description="PKS/mFAS DH" evidence="8">
    <location>
        <begin position="904"/>
        <end position="1179"/>
    </location>
</feature>
<evidence type="ECO:0000259" key="7">
    <source>
        <dbReference type="PROSITE" id="PS52004"/>
    </source>
</evidence>
<dbReference type="Gene3D" id="1.10.1200.10">
    <property type="entry name" value="ACP-like"/>
    <property type="match status" value="1"/>
</dbReference>
<dbReference type="Gene3D" id="3.40.47.10">
    <property type="match status" value="1"/>
</dbReference>
<dbReference type="SMART" id="SM00823">
    <property type="entry name" value="PKS_PP"/>
    <property type="match status" value="1"/>
</dbReference>
<dbReference type="InterPro" id="IPR020806">
    <property type="entry name" value="PKS_PP-bd"/>
</dbReference>